<dbReference type="AlphaFoldDB" id="A0A6J4TPC0"/>
<gene>
    <name evidence="2" type="ORF">AVDCRST_MAG30-3576</name>
</gene>
<evidence type="ECO:0000256" key="1">
    <source>
        <dbReference type="SAM" id="MobiDB-lite"/>
    </source>
</evidence>
<dbReference type="EMBL" id="CADCVS010000469">
    <property type="protein sequence ID" value="CAA9528530.1"/>
    <property type="molecule type" value="Genomic_DNA"/>
</dbReference>
<feature type="non-terminal residue" evidence="2">
    <location>
        <position position="1"/>
    </location>
</feature>
<feature type="compositionally biased region" description="Basic and acidic residues" evidence="1">
    <location>
        <begin position="35"/>
        <end position="95"/>
    </location>
</feature>
<evidence type="ECO:0000313" key="2">
    <source>
        <dbReference type="EMBL" id="CAA9528530.1"/>
    </source>
</evidence>
<protein>
    <submittedName>
        <fullName evidence="2">Uncharacterized protein</fullName>
    </submittedName>
</protein>
<accession>A0A6J4TPC0</accession>
<feature type="region of interest" description="Disordered" evidence="1">
    <location>
        <begin position="1"/>
        <end position="219"/>
    </location>
</feature>
<organism evidence="2">
    <name type="scientific">uncultured Solirubrobacteraceae bacterium</name>
    <dbReference type="NCBI Taxonomy" id="1162706"/>
    <lineage>
        <taxon>Bacteria</taxon>
        <taxon>Bacillati</taxon>
        <taxon>Actinomycetota</taxon>
        <taxon>Thermoleophilia</taxon>
        <taxon>Solirubrobacterales</taxon>
        <taxon>Solirubrobacteraceae</taxon>
        <taxon>environmental samples</taxon>
    </lineage>
</organism>
<feature type="compositionally biased region" description="Basic and acidic residues" evidence="1">
    <location>
        <begin position="103"/>
        <end position="122"/>
    </location>
</feature>
<feature type="compositionally biased region" description="Basic and acidic residues" evidence="1">
    <location>
        <begin position="187"/>
        <end position="208"/>
    </location>
</feature>
<feature type="compositionally biased region" description="Basic residues" evidence="1">
    <location>
        <begin position="1"/>
        <end position="10"/>
    </location>
</feature>
<proteinExistence type="predicted"/>
<feature type="compositionally biased region" description="Low complexity" evidence="1">
    <location>
        <begin position="123"/>
        <end position="138"/>
    </location>
</feature>
<sequence>GHRGLLRRGRAGGAAARRPDPADRRVVRGRGRRPRVGDRRADRHVDHHLLGLCAVRDRGRAGRRGQRDRGDPGGDPRQRTVPGHGDRRRPVDARQPRAARARGAGDHRHVAPARPDRADDLRAPPAARGDGAAVRLLGAGHGGRRPARAGPRGPRGPRARRPVPRLLPLPPGQGAAVARVAARRGGGRGDRARPHPDHAAGRAGDRRLRGGPRTGAAAM</sequence>
<feature type="compositionally biased region" description="Basic and acidic residues" evidence="1">
    <location>
        <begin position="17"/>
        <end position="26"/>
    </location>
</feature>
<name>A0A6J4TPC0_9ACTN</name>
<feature type="non-terminal residue" evidence="2">
    <location>
        <position position="219"/>
    </location>
</feature>
<reference evidence="2" key="1">
    <citation type="submission" date="2020-02" db="EMBL/GenBank/DDBJ databases">
        <authorList>
            <person name="Meier V. D."/>
        </authorList>
    </citation>
    <scope>NUCLEOTIDE SEQUENCE</scope>
    <source>
        <strain evidence="2">AVDCRST_MAG30</strain>
    </source>
</reference>